<accession>A0ABN8IB85</accession>
<feature type="transmembrane region" description="Helical" evidence="6">
    <location>
        <begin position="320"/>
        <end position="349"/>
    </location>
</feature>
<feature type="transmembrane region" description="Helical" evidence="6">
    <location>
        <begin position="188"/>
        <end position="210"/>
    </location>
</feature>
<feature type="transmembrane region" description="Helical" evidence="6">
    <location>
        <begin position="276"/>
        <end position="300"/>
    </location>
</feature>
<feature type="transmembrane region" description="Helical" evidence="6">
    <location>
        <begin position="233"/>
        <end position="255"/>
    </location>
</feature>
<feature type="transmembrane region" description="Helical" evidence="6">
    <location>
        <begin position="66"/>
        <end position="86"/>
    </location>
</feature>
<dbReference type="Pfam" id="PF13520">
    <property type="entry name" value="AA_permease_2"/>
    <property type="match status" value="1"/>
</dbReference>
<dbReference type="EMBL" id="OW152830">
    <property type="protein sequence ID" value="CAH2048344.1"/>
    <property type="molecule type" value="Genomic_DNA"/>
</dbReference>
<feature type="transmembrane region" description="Helical" evidence="6">
    <location>
        <begin position="528"/>
        <end position="547"/>
    </location>
</feature>
<feature type="region of interest" description="Disordered" evidence="5">
    <location>
        <begin position="857"/>
        <end position="880"/>
    </location>
</feature>
<feature type="transmembrane region" description="Helical" evidence="6">
    <location>
        <begin position="395"/>
        <end position="420"/>
    </location>
</feature>
<dbReference type="PANTHER" id="PTHR43243:SF105">
    <property type="entry name" value="CATIONIC AMINO ACID TRANSPORTER C-TERMINAL DOMAIN-CONTAINING PROTEIN"/>
    <property type="match status" value="1"/>
</dbReference>
<feature type="region of interest" description="Disordered" evidence="5">
    <location>
        <begin position="720"/>
        <end position="759"/>
    </location>
</feature>
<evidence type="ECO:0000256" key="5">
    <source>
        <dbReference type="SAM" id="MobiDB-lite"/>
    </source>
</evidence>
<feature type="transmembrane region" description="Helical" evidence="6">
    <location>
        <begin position="441"/>
        <end position="461"/>
    </location>
</feature>
<evidence type="ECO:0000256" key="2">
    <source>
        <dbReference type="ARBA" id="ARBA00022692"/>
    </source>
</evidence>
<evidence type="ECO:0000256" key="1">
    <source>
        <dbReference type="ARBA" id="ARBA00004141"/>
    </source>
</evidence>
<evidence type="ECO:0000313" key="7">
    <source>
        <dbReference type="EMBL" id="CAH2048344.1"/>
    </source>
</evidence>
<protein>
    <recommendedName>
        <fullName evidence="9">Cationic amino acid transporter</fullName>
    </recommendedName>
</protein>
<keyword evidence="3 6" id="KW-1133">Transmembrane helix</keyword>
<dbReference type="PANTHER" id="PTHR43243">
    <property type="entry name" value="INNER MEMBRANE TRANSPORTER YGJI-RELATED"/>
    <property type="match status" value="1"/>
</dbReference>
<feature type="transmembrane region" description="Helical" evidence="6">
    <location>
        <begin position="467"/>
        <end position="489"/>
    </location>
</feature>
<feature type="compositionally biased region" description="Basic and acidic residues" evidence="5">
    <location>
        <begin position="976"/>
        <end position="985"/>
    </location>
</feature>
<gene>
    <name evidence="7" type="ORF">IPOD504_LOCUS6015</name>
</gene>
<feature type="transmembrane region" description="Helical" evidence="6">
    <location>
        <begin position="370"/>
        <end position="389"/>
    </location>
</feature>
<feature type="compositionally biased region" description="Acidic residues" evidence="5">
    <location>
        <begin position="721"/>
        <end position="734"/>
    </location>
</feature>
<feature type="compositionally biased region" description="Polar residues" evidence="5">
    <location>
        <begin position="868"/>
        <end position="878"/>
    </location>
</feature>
<feature type="transmembrane region" description="Helical" evidence="6">
    <location>
        <begin position="501"/>
        <end position="522"/>
    </location>
</feature>
<organism evidence="7 8">
    <name type="scientific">Iphiclides podalirius</name>
    <name type="common">scarce swallowtail</name>
    <dbReference type="NCBI Taxonomy" id="110791"/>
    <lineage>
        <taxon>Eukaryota</taxon>
        <taxon>Metazoa</taxon>
        <taxon>Ecdysozoa</taxon>
        <taxon>Arthropoda</taxon>
        <taxon>Hexapoda</taxon>
        <taxon>Insecta</taxon>
        <taxon>Pterygota</taxon>
        <taxon>Neoptera</taxon>
        <taxon>Endopterygota</taxon>
        <taxon>Lepidoptera</taxon>
        <taxon>Glossata</taxon>
        <taxon>Ditrysia</taxon>
        <taxon>Papilionoidea</taxon>
        <taxon>Papilionidae</taxon>
        <taxon>Papilioninae</taxon>
        <taxon>Iphiclides</taxon>
    </lineage>
</organism>
<evidence type="ECO:0000313" key="8">
    <source>
        <dbReference type="Proteomes" id="UP000837857"/>
    </source>
</evidence>
<dbReference type="Gene3D" id="1.20.1740.10">
    <property type="entry name" value="Amino acid/polyamine transporter I"/>
    <property type="match status" value="1"/>
</dbReference>
<keyword evidence="2 6" id="KW-0812">Transmembrane</keyword>
<feature type="non-terminal residue" evidence="7">
    <location>
        <position position="1008"/>
    </location>
</feature>
<evidence type="ECO:0000256" key="6">
    <source>
        <dbReference type="SAM" id="Phobius"/>
    </source>
</evidence>
<feature type="region of interest" description="Disordered" evidence="5">
    <location>
        <begin position="900"/>
        <end position="990"/>
    </location>
</feature>
<keyword evidence="4 6" id="KW-0472">Membrane</keyword>
<feature type="compositionally biased region" description="Basic and acidic residues" evidence="5">
    <location>
        <begin position="924"/>
        <end position="934"/>
    </location>
</feature>
<feature type="compositionally biased region" description="Basic and acidic residues" evidence="5">
    <location>
        <begin position="735"/>
        <end position="750"/>
    </location>
</feature>
<feature type="transmembrane region" description="Helical" evidence="6">
    <location>
        <begin position="160"/>
        <end position="181"/>
    </location>
</feature>
<dbReference type="InterPro" id="IPR002293">
    <property type="entry name" value="AA/rel_permease1"/>
</dbReference>
<evidence type="ECO:0008006" key="9">
    <source>
        <dbReference type="Google" id="ProtNLM"/>
    </source>
</evidence>
<name>A0ABN8IB85_9NEOP</name>
<feature type="compositionally biased region" description="Acidic residues" evidence="5">
    <location>
        <begin position="909"/>
        <end position="923"/>
    </location>
</feature>
<dbReference type="Proteomes" id="UP000837857">
    <property type="component" value="Chromosome 18"/>
</dbReference>
<sequence>MAGGKWGAFGRALVRKGVLAPEQLEVTNLRRCLNLWDLTALGVGSTLGVGVYVLVGSVALHWAGPSIVLSFLIAAVASLFAGLCYAEFGSRIPKAGSGYIYVYFTVGELVAFIVGWNMILESAFGVASIARGLSMHMDSMLNGSMSHWFLEVAPINSAHFSTYFDVFSFLVVIVLGVLLSFGVRESSAVNNVLAGTNMVVILFIVVVGAFKADLGNWSIPLEDVPEGQGSGGFFPYGVWGTLRGAALCFYGFVGFDSINAMAEEVREPRRAIPHAILMALAIALLAYTGVAVVVTMMVPYHLQDPVFSVATAFAYAGWEWARWAVSVGALFGISASLIGALLPLPRLLYAMASDGLLFPWLAKVSARRKSPAVATLLPTCVIAILAGVLELDQLVMMMCIGTLLSYTIVAACVVILRYAADGERHGPFACGSRGPNVLTSRIANGTLLLFICVCLTIALVANYSKEQLIVMAALHTICFLLLIVIMVLPQTNIDLPFKTPLVPIIPCLSIYINVHLMILINVQTWIRVLIWILIGIPVYLICTFCCGRADSKHLNDNTKSTSEASKNGRPPVQIIVESPTPPDTMKVPSSSGGDRSLIVSNGNDVSVAPIQEIIVRNKIPFVTEEIIVQQAIVEDNEEKEAKIIDLLDQVLQAEEDSYGEIFNLKEQIEVEKDEETPNVIQRKSLSELSDAGSDASLGNQALSKYDVIAQVHREDLPKVTEEEERIEQEVDNNEEVTRFNDSETNSRTDESGYSDTLDRNTFSESVGDLKEDAPVIPVPPPLDENYFANPGFKKSYTISSRPTKTLFVPTDEDSQPRVSVQSNSSFEEGPMIFGSDKQMNFMCKLNNIFQTKISSTNDGDELRKRSHSAGNLTDSTQHALDRERPQIFLDLKKEIASMETAMNLRPVSTEEDTAEPDTDDEDSGLSREDLKSKLENIFAAGGPRLPKARVMQSNPPTPEESYHTDSSSMESVSKMPKVDKNDTLKRQKAKFGEVLNSFRLSLNKGDDV</sequence>
<feature type="transmembrane region" description="Helical" evidence="6">
    <location>
        <begin position="38"/>
        <end position="60"/>
    </location>
</feature>
<feature type="transmembrane region" description="Helical" evidence="6">
    <location>
        <begin position="98"/>
        <end position="119"/>
    </location>
</feature>
<feature type="region of interest" description="Disordered" evidence="5">
    <location>
        <begin position="555"/>
        <end position="593"/>
    </location>
</feature>
<proteinExistence type="predicted"/>
<evidence type="ECO:0000256" key="3">
    <source>
        <dbReference type="ARBA" id="ARBA00022989"/>
    </source>
</evidence>
<comment type="subcellular location">
    <subcellularLocation>
        <location evidence="1">Membrane</location>
        <topology evidence="1">Multi-pass membrane protein</topology>
    </subcellularLocation>
</comment>
<reference evidence="7" key="1">
    <citation type="submission" date="2022-03" db="EMBL/GenBank/DDBJ databases">
        <authorList>
            <person name="Martin H S."/>
        </authorList>
    </citation>
    <scope>NUCLEOTIDE SEQUENCE</scope>
</reference>
<keyword evidence="8" id="KW-1185">Reference proteome</keyword>
<evidence type="ECO:0000256" key="4">
    <source>
        <dbReference type="ARBA" id="ARBA00023136"/>
    </source>
</evidence>